<dbReference type="EMBL" id="UXAW01000089">
    <property type="protein sequence ID" value="VDC31839.1"/>
    <property type="molecule type" value="Genomic_DNA"/>
</dbReference>
<dbReference type="RefSeq" id="WP_160144644.1">
    <property type="nucleotide sequence ID" value="NZ_UXAW01000089.1"/>
</dbReference>
<proteinExistence type="predicted"/>
<evidence type="ECO:0000313" key="2">
    <source>
        <dbReference type="Proteomes" id="UP000277498"/>
    </source>
</evidence>
<evidence type="ECO:0000313" key="1">
    <source>
        <dbReference type="EMBL" id="VDC31839.1"/>
    </source>
</evidence>
<dbReference type="AlphaFoldDB" id="A0A3P5XNB4"/>
<protein>
    <submittedName>
        <fullName evidence="1">Uncharacterized protein</fullName>
    </submittedName>
</protein>
<gene>
    <name evidence="1" type="ORF">XINFAN_03185</name>
</gene>
<name>A0A3P5XNB4_9RHOB</name>
<dbReference type="OrthoDB" id="336284at2"/>
<dbReference type="Proteomes" id="UP000277498">
    <property type="component" value="Unassembled WGS sequence"/>
</dbReference>
<organism evidence="1 2">
    <name type="scientific">Pseudogemmobacter humi</name>
    <dbReference type="NCBI Taxonomy" id="2483812"/>
    <lineage>
        <taxon>Bacteria</taxon>
        <taxon>Pseudomonadati</taxon>
        <taxon>Pseudomonadota</taxon>
        <taxon>Alphaproteobacteria</taxon>
        <taxon>Rhodobacterales</taxon>
        <taxon>Paracoccaceae</taxon>
        <taxon>Pseudogemmobacter</taxon>
    </lineage>
</organism>
<sequence length="56" mass="6618">MLAPYGDALRRLVEIDQHPRMRDAYFVCVFLVSELYGKDYNDVRRDLRALSKVRVS</sequence>
<accession>A0A3P5XNB4</accession>
<reference evidence="1 2" key="1">
    <citation type="submission" date="2018-11" db="EMBL/GenBank/DDBJ databases">
        <authorList>
            <person name="Criscuolo A."/>
        </authorList>
    </citation>
    <scope>NUCLEOTIDE SEQUENCE [LARGE SCALE GENOMIC DNA]</scope>
    <source>
        <strain evidence="1">ACIP111625</strain>
    </source>
</reference>
<keyword evidence="2" id="KW-1185">Reference proteome</keyword>